<name>A0ABV6PD77_9MICC</name>
<reference evidence="1 2" key="1">
    <citation type="submission" date="2024-09" db="EMBL/GenBank/DDBJ databases">
        <authorList>
            <person name="Sun Q."/>
            <person name="Mori K."/>
        </authorList>
    </citation>
    <scope>NUCLEOTIDE SEQUENCE [LARGE SCALE GENOMIC DNA]</scope>
    <source>
        <strain evidence="1 2">NCAIM B.02604</strain>
    </source>
</reference>
<dbReference type="Gene3D" id="3.40.50.720">
    <property type="entry name" value="NAD(P)-binding Rossmann-like Domain"/>
    <property type="match status" value="1"/>
</dbReference>
<comment type="caution">
    <text evidence="1">The sequence shown here is derived from an EMBL/GenBank/DDBJ whole genome shotgun (WGS) entry which is preliminary data.</text>
</comment>
<dbReference type="InterPro" id="IPR002347">
    <property type="entry name" value="SDR_fam"/>
</dbReference>
<dbReference type="PANTHER" id="PTHR43975">
    <property type="entry name" value="ZGC:101858"/>
    <property type="match status" value="1"/>
</dbReference>
<protein>
    <submittedName>
        <fullName evidence="1">Coniferyl-alcohol dehydrogenase</fullName>
        <ecNumber evidence="1">1.1.1.194</ecNumber>
    </submittedName>
</protein>
<gene>
    <name evidence="1" type="ORF">ACFFFR_10490</name>
</gene>
<dbReference type="PRINTS" id="PR00081">
    <property type="entry name" value="GDHRDH"/>
</dbReference>
<dbReference type="GO" id="GO:0050268">
    <property type="term" value="F:coniferyl-alcohol dehydrogenase activity"/>
    <property type="evidence" value="ECO:0007669"/>
    <property type="project" value="UniProtKB-EC"/>
</dbReference>
<dbReference type="RefSeq" id="WP_377460245.1">
    <property type="nucleotide sequence ID" value="NZ_JBHLUB010000032.1"/>
</dbReference>
<dbReference type="Proteomes" id="UP001589862">
    <property type="component" value="Unassembled WGS sequence"/>
</dbReference>
<dbReference type="Pfam" id="PF13561">
    <property type="entry name" value="adh_short_C2"/>
    <property type="match status" value="1"/>
</dbReference>
<dbReference type="NCBIfam" id="NF009092">
    <property type="entry name" value="PRK12428.1"/>
    <property type="match status" value="1"/>
</dbReference>
<dbReference type="SUPFAM" id="SSF51735">
    <property type="entry name" value="NAD(P)-binding Rossmann-fold domains"/>
    <property type="match status" value="1"/>
</dbReference>
<accession>A0ABV6PD77</accession>
<keyword evidence="2" id="KW-1185">Reference proteome</keyword>
<organism evidence="1 2">
    <name type="scientific">Micrococcoides hystricis</name>
    <dbReference type="NCBI Taxonomy" id="1572761"/>
    <lineage>
        <taxon>Bacteria</taxon>
        <taxon>Bacillati</taxon>
        <taxon>Actinomycetota</taxon>
        <taxon>Actinomycetes</taxon>
        <taxon>Micrococcales</taxon>
        <taxon>Micrococcaceae</taxon>
        <taxon>Micrococcoides</taxon>
    </lineage>
</organism>
<evidence type="ECO:0000313" key="1">
    <source>
        <dbReference type="EMBL" id="MFC0582798.1"/>
    </source>
</evidence>
<proteinExistence type="predicted"/>
<keyword evidence="1" id="KW-0560">Oxidoreductase</keyword>
<dbReference type="EC" id="1.1.1.194" evidence="1"/>
<dbReference type="EMBL" id="JBHLUB010000032">
    <property type="protein sequence ID" value="MFC0582798.1"/>
    <property type="molecule type" value="Genomic_DNA"/>
</dbReference>
<dbReference type="Pfam" id="PF00106">
    <property type="entry name" value="adh_short"/>
    <property type="match status" value="1"/>
</dbReference>
<sequence>MDKTYVVTGAASGIGAQTAVQLSEAGARVICVDRNVPADASSDFVQLDLSKSDSISAGLAQIIELAGGPIHGLANIAGVPGTAPAELVMTVNVYGLRAFTDGLMGRLVPGAAIVNLASSVAEGWIERAPMIRRALEVSDVQQLSTDPELVRLVDEESYLFSKQCVRMLTEWQAVAGIERKIRANSVSPGPVSTPILDDFKADHGRDKVEGASKLLGKFGEVDEIADVIVFLLSDKARWINGTDIRVDGGLVAARRSGN</sequence>
<evidence type="ECO:0000313" key="2">
    <source>
        <dbReference type="Proteomes" id="UP001589862"/>
    </source>
</evidence>
<dbReference type="InterPro" id="IPR036291">
    <property type="entry name" value="NAD(P)-bd_dom_sf"/>
</dbReference>
<dbReference type="PANTHER" id="PTHR43975:SF2">
    <property type="entry name" value="EG:BACR7A4.14 PROTEIN-RELATED"/>
    <property type="match status" value="1"/>
</dbReference>